<dbReference type="EMBL" id="SRLO01000042">
    <property type="protein sequence ID" value="TNN82007.1"/>
    <property type="molecule type" value="Genomic_DNA"/>
</dbReference>
<name>A0A4Z2IW87_9TELE</name>
<sequence length="105" mass="11668">METTRKSTRLRSSSMAALGRMPTSIKILGAEELQTTLITSPLALQSRRLHMTRSVPAVTMWPAVHFAVIILAADSKNLPALQAAYQVRLAVLLHQRRAKSEFKTQ</sequence>
<keyword evidence="2" id="KW-1185">Reference proteome</keyword>
<evidence type="ECO:0000313" key="1">
    <source>
        <dbReference type="EMBL" id="TNN82007.1"/>
    </source>
</evidence>
<evidence type="ECO:0000313" key="2">
    <source>
        <dbReference type="Proteomes" id="UP000314294"/>
    </source>
</evidence>
<protein>
    <submittedName>
        <fullName evidence="1">Uncharacterized protein</fullName>
    </submittedName>
</protein>
<dbReference type="AlphaFoldDB" id="A0A4Z2IW87"/>
<proteinExistence type="predicted"/>
<organism evidence="1 2">
    <name type="scientific">Liparis tanakae</name>
    <name type="common">Tanaka's snailfish</name>
    <dbReference type="NCBI Taxonomy" id="230148"/>
    <lineage>
        <taxon>Eukaryota</taxon>
        <taxon>Metazoa</taxon>
        <taxon>Chordata</taxon>
        <taxon>Craniata</taxon>
        <taxon>Vertebrata</taxon>
        <taxon>Euteleostomi</taxon>
        <taxon>Actinopterygii</taxon>
        <taxon>Neopterygii</taxon>
        <taxon>Teleostei</taxon>
        <taxon>Neoteleostei</taxon>
        <taxon>Acanthomorphata</taxon>
        <taxon>Eupercaria</taxon>
        <taxon>Perciformes</taxon>
        <taxon>Cottioidei</taxon>
        <taxon>Cottales</taxon>
        <taxon>Liparidae</taxon>
        <taxon>Liparis</taxon>
    </lineage>
</organism>
<accession>A0A4Z2IW87</accession>
<dbReference type="Proteomes" id="UP000314294">
    <property type="component" value="Unassembled WGS sequence"/>
</dbReference>
<comment type="caution">
    <text evidence="1">The sequence shown here is derived from an EMBL/GenBank/DDBJ whole genome shotgun (WGS) entry which is preliminary data.</text>
</comment>
<reference evidence="1 2" key="1">
    <citation type="submission" date="2019-03" db="EMBL/GenBank/DDBJ databases">
        <title>First draft genome of Liparis tanakae, snailfish: a comprehensive survey of snailfish specific genes.</title>
        <authorList>
            <person name="Kim W."/>
            <person name="Song I."/>
            <person name="Jeong J.-H."/>
            <person name="Kim D."/>
            <person name="Kim S."/>
            <person name="Ryu S."/>
            <person name="Song J.Y."/>
            <person name="Lee S.K."/>
        </authorList>
    </citation>
    <scope>NUCLEOTIDE SEQUENCE [LARGE SCALE GENOMIC DNA]</scope>
    <source>
        <tissue evidence="1">Muscle</tissue>
    </source>
</reference>
<gene>
    <name evidence="1" type="ORF">EYF80_007653</name>
</gene>